<sequence length="178" mass="20263">MRGHLHFAASLLRRRPKLSSEFDALHCLPVHLAAIKGHADLVEKLLGVNQSCWSIRDEAGRTVLHLVAMKGRVNVLNVMIRCCPVAILYHDETILHLCVRYNQLEALMVLVEASNEHDRAFVTVPDDTGNTILHLAIFLNRFEVDSELDLELQIKHELILRNLEDFGEVCGLKFSVHW</sequence>
<accession>A0A6A2YHI5</accession>
<name>A0A6A2YHI5_HIBSY</name>
<comment type="caution">
    <text evidence="3">The sequence shown here is derived from an EMBL/GenBank/DDBJ whole genome shotgun (WGS) entry which is preliminary data.</text>
</comment>
<dbReference type="SUPFAM" id="SSF48403">
    <property type="entry name" value="Ankyrin repeat"/>
    <property type="match status" value="1"/>
</dbReference>
<evidence type="ECO:0000256" key="2">
    <source>
        <dbReference type="ARBA" id="ARBA00023043"/>
    </source>
</evidence>
<dbReference type="PANTHER" id="PTHR24186:SF37">
    <property type="entry name" value="PGG DOMAIN-CONTAINING PROTEIN"/>
    <property type="match status" value="1"/>
</dbReference>
<evidence type="ECO:0000313" key="3">
    <source>
        <dbReference type="EMBL" id="KAE8675337.1"/>
    </source>
</evidence>
<dbReference type="InterPro" id="IPR002110">
    <property type="entry name" value="Ankyrin_rpt"/>
</dbReference>
<gene>
    <name evidence="3" type="ORF">F3Y22_tig00111678pilonHSYRG00118</name>
</gene>
<dbReference type="InterPro" id="IPR036770">
    <property type="entry name" value="Ankyrin_rpt-contain_sf"/>
</dbReference>
<evidence type="ECO:0000256" key="1">
    <source>
        <dbReference type="ARBA" id="ARBA00022737"/>
    </source>
</evidence>
<reference evidence="3" key="1">
    <citation type="submission" date="2019-09" db="EMBL/GenBank/DDBJ databases">
        <title>Draft genome information of white flower Hibiscus syriacus.</title>
        <authorList>
            <person name="Kim Y.-M."/>
        </authorList>
    </citation>
    <scope>NUCLEOTIDE SEQUENCE [LARGE SCALE GENOMIC DNA]</scope>
    <source>
        <strain evidence="3">YM2019G1</strain>
    </source>
</reference>
<dbReference type="Gene3D" id="1.25.40.20">
    <property type="entry name" value="Ankyrin repeat-containing domain"/>
    <property type="match status" value="1"/>
</dbReference>
<keyword evidence="1" id="KW-0677">Repeat</keyword>
<keyword evidence="2" id="KW-0040">ANK repeat</keyword>
<dbReference type="AlphaFoldDB" id="A0A6A2YHI5"/>
<keyword evidence="4" id="KW-1185">Reference proteome</keyword>
<dbReference type="GO" id="GO:0005886">
    <property type="term" value="C:plasma membrane"/>
    <property type="evidence" value="ECO:0007669"/>
    <property type="project" value="TreeGrafter"/>
</dbReference>
<organism evidence="3 4">
    <name type="scientific">Hibiscus syriacus</name>
    <name type="common">Rose of Sharon</name>
    <dbReference type="NCBI Taxonomy" id="106335"/>
    <lineage>
        <taxon>Eukaryota</taxon>
        <taxon>Viridiplantae</taxon>
        <taxon>Streptophyta</taxon>
        <taxon>Embryophyta</taxon>
        <taxon>Tracheophyta</taxon>
        <taxon>Spermatophyta</taxon>
        <taxon>Magnoliopsida</taxon>
        <taxon>eudicotyledons</taxon>
        <taxon>Gunneridae</taxon>
        <taxon>Pentapetalae</taxon>
        <taxon>rosids</taxon>
        <taxon>malvids</taxon>
        <taxon>Malvales</taxon>
        <taxon>Malvaceae</taxon>
        <taxon>Malvoideae</taxon>
        <taxon>Hibiscus</taxon>
    </lineage>
</organism>
<dbReference type="PANTHER" id="PTHR24186">
    <property type="entry name" value="PROTEIN PHOSPHATASE 1 REGULATORY SUBUNIT"/>
    <property type="match status" value="1"/>
</dbReference>
<protein>
    <submittedName>
        <fullName evidence="3">Uncharacterized protein</fullName>
    </submittedName>
</protein>
<evidence type="ECO:0000313" key="4">
    <source>
        <dbReference type="Proteomes" id="UP000436088"/>
    </source>
</evidence>
<dbReference type="EMBL" id="VEPZ02001402">
    <property type="protein sequence ID" value="KAE8675337.1"/>
    <property type="molecule type" value="Genomic_DNA"/>
</dbReference>
<dbReference type="Proteomes" id="UP000436088">
    <property type="component" value="Unassembled WGS sequence"/>
</dbReference>
<dbReference type="SMART" id="SM00248">
    <property type="entry name" value="ANK"/>
    <property type="match status" value="3"/>
</dbReference>
<dbReference type="Pfam" id="PF12796">
    <property type="entry name" value="Ank_2"/>
    <property type="match status" value="1"/>
</dbReference>
<proteinExistence type="predicted"/>